<organism evidence="1">
    <name type="scientific">marine sediment metagenome</name>
    <dbReference type="NCBI Taxonomy" id="412755"/>
    <lineage>
        <taxon>unclassified sequences</taxon>
        <taxon>metagenomes</taxon>
        <taxon>ecological metagenomes</taxon>
    </lineage>
</organism>
<evidence type="ECO:0000313" key="1">
    <source>
        <dbReference type="EMBL" id="KKK87371.1"/>
    </source>
</evidence>
<protein>
    <submittedName>
        <fullName evidence="1">Uncharacterized protein</fullName>
    </submittedName>
</protein>
<gene>
    <name evidence="1" type="ORF">LCGC14_2753910</name>
</gene>
<accession>A0A0F9BSP2</accession>
<comment type="caution">
    <text evidence="1">The sequence shown here is derived from an EMBL/GenBank/DDBJ whole genome shotgun (WGS) entry which is preliminary data.</text>
</comment>
<reference evidence="1" key="1">
    <citation type="journal article" date="2015" name="Nature">
        <title>Complex archaea that bridge the gap between prokaryotes and eukaryotes.</title>
        <authorList>
            <person name="Spang A."/>
            <person name="Saw J.H."/>
            <person name="Jorgensen S.L."/>
            <person name="Zaremba-Niedzwiedzka K."/>
            <person name="Martijn J."/>
            <person name="Lind A.E."/>
            <person name="van Eijk R."/>
            <person name="Schleper C."/>
            <person name="Guy L."/>
            <person name="Ettema T.J."/>
        </authorList>
    </citation>
    <scope>NUCLEOTIDE SEQUENCE</scope>
</reference>
<proteinExistence type="predicted"/>
<dbReference type="EMBL" id="LAZR01050432">
    <property type="protein sequence ID" value="KKK87371.1"/>
    <property type="molecule type" value="Genomic_DNA"/>
</dbReference>
<sequence length="157" mass="18286">MFSQAYKDIIIDIDQMVDMQKKFEIKAESGDYTPTGLIQEATNMIAEKNEEFIEDELEKFRVEGKLFKHKETAEEWIKRHPPEKKDRSPLPPLEEGNISDFVQWRNVESTGGNVQAVNLDEGELFSDDDGKTWYMKYGGIWYIVDPPTGNMTPYKRK</sequence>
<name>A0A0F9BSP2_9ZZZZ</name>
<dbReference type="AlphaFoldDB" id="A0A0F9BSP2"/>